<dbReference type="EMBL" id="QOVG01000003">
    <property type="protein sequence ID" value="NDK38344.1"/>
    <property type="molecule type" value="Genomic_DNA"/>
</dbReference>
<name>A0ABX0A9Y4_9GAMM</name>
<dbReference type="PANTHER" id="PTHR38459:SF1">
    <property type="entry name" value="PROPHAGE BACTOPRENOL-LINKED GLUCOSE TRANSLOCASE HOMOLOG"/>
    <property type="match status" value="1"/>
</dbReference>
<keyword evidence="3 6" id="KW-0812">Transmembrane</keyword>
<comment type="similarity">
    <text evidence="2">Belongs to the GtrA family.</text>
</comment>
<evidence type="ECO:0000256" key="3">
    <source>
        <dbReference type="ARBA" id="ARBA00022692"/>
    </source>
</evidence>
<protein>
    <submittedName>
        <fullName evidence="8">GtrA family protein</fullName>
    </submittedName>
</protein>
<dbReference type="PROSITE" id="PS51257">
    <property type="entry name" value="PROKAR_LIPOPROTEIN"/>
    <property type="match status" value="1"/>
</dbReference>
<dbReference type="RefSeq" id="WP_162348909.1">
    <property type="nucleotide sequence ID" value="NZ_QOVG01000003.1"/>
</dbReference>
<evidence type="ECO:0000259" key="7">
    <source>
        <dbReference type="Pfam" id="PF04138"/>
    </source>
</evidence>
<dbReference type="Pfam" id="PF04138">
    <property type="entry name" value="GtrA_DPMS_TM"/>
    <property type="match status" value="1"/>
</dbReference>
<reference evidence="8 9" key="1">
    <citation type="submission" date="2018-07" db="EMBL/GenBank/DDBJ databases">
        <title>Whole genome Sequencing of Pseudoxanthomonas gei KCTC 32298 (T).</title>
        <authorList>
            <person name="Kumar S."/>
            <person name="Bansal K."/>
            <person name="Kaur A."/>
            <person name="Patil P."/>
            <person name="Sharma S."/>
            <person name="Patil P.B."/>
        </authorList>
    </citation>
    <scope>NUCLEOTIDE SEQUENCE [LARGE SCALE GENOMIC DNA]</scope>
    <source>
        <strain evidence="8 9">KCTC 32298</strain>
    </source>
</reference>
<evidence type="ECO:0000256" key="5">
    <source>
        <dbReference type="ARBA" id="ARBA00023136"/>
    </source>
</evidence>
<dbReference type="InterPro" id="IPR007267">
    <property type="entry name" value="GtrA_DPMS_TM"/>
</dbReference>
<accession>A0ABX0A9Y4</accession>
<comment type="subcellular location">
    <subcellularLocation>
        <location evidence="1">Membrane</location>
        <topology evidence="1">Multi-pass membrane protein</topology>
    </subcellularLocation>
</comment>
<evidence type="ECO:0000256" key="4">
    <source>
        <dbReference type="ARBA" id="ARBA00022989"/>
    </source>
</evidence>
<keyword evidence="9" id="KW-1185">Reference proteome</keyword>
<dbReference type="Proteomes" id="UP001429354">
    <property type="component" value="Unassembled WGS sequence"/>
</dbReference>
<keyword evidence="5 6" id="KW-0472">Membrane</keyword>
<dbReference type="PANTHER" id="PTHR38459">
    <property type="entry name" value="PROPHAGE BACTOPRENOL-LINKED GLUCOSE TRANSLOCASE HOMOLOG"/>
    <property type="match status" value="1"/>
</dbReference>
<gene>
    <name evidence="8" type="ORF">DT603_05745</name>
</gene>
<evidence type="ECO:0000313" key="9">
    <source>
        <dbReference type="Proteomes" id="UP001429354"/>
    </source>
</evidence>
<feature type="transmembrane region" description="Helical" evidence="6">
    <location>
        <begin position="67"/>
        <end position="92"/>
    </location>
</feature>
<feature type="transmembrane region" description="Helical" evidence="6">
    <location>
        <begin position="98"/>
        <end position="115"/>
    </location>
</feature>
<keyword evidence="4 6" id="KW-1133">Transmembrane helix</keyword>
<feature type="transmembrane region" description="Helical" evidence="6">
    <location>
        <begin position="35"/>
        <end position="55"/>
    </location>
</feature>
<evidence type="ECO:0000313" key="8">
    <source>
        <dbReference type="EMBL" id="NDK38344.1"/>
    </source>
</evidence>
<dbReference type="InterPro" id="IPR051401">
    <property type="entry name" value="GtrA_CellWall_Glycosyl"/>
</dbReference>
<evidence type="ECO:0000256" key="2">
    <source>
        <dbReference type="ARBA" id="ARBA00009399"/>
    </source>
</evidence>
<evidence type="ECO:0000256" key="1">
    <source>
        <dbReference type="ARBA" id="ARBA00004141"/>
    </source>
</evidence>
<organism evidence="8 9">
    <name type="scientific">Pseudoxanthomonas gei</name>
    <dbReference type="NCBI Taxonomy" id="1383030"/>
    <lineage>
        <taxon>Bacteria</taxon>
        <taxon>Pseudomonadati</taxon>
        <taxon>Pseudomonadota</taxon>
        <taxon>Gammaproteobacteria</taxon>
        <taxon>Lysobacterales</taxon>
        <taxon>Lysobacteraceae</taxon>
        <taxon>Pseudoxanthomonas</taxon>
    </lineage>
</organism>
<feature type="domain" description="GtrA/DPMS transmembrane" evidence="7">
    <location>
        <begin position="6"/>
        <end position="120"/>
    </location>
</feature>
<proteinExistence type="inferred from homology"/>
<evidence type="ECO:0000256" key="6">
    <source>
        <dbReference type="SAM" id="Phobius"/>
    </source>
</evidence>
<sequence length="124" mass="13943">MAQLFRYLLVGLFNTALGFAIIFSCMYLLDMSPLASNITGYLCGLVVSYFLNKFFTFKTTARSHSEMLRFLVVFAAAYLANVGMLLLCIDVLHLHEGLSQLVAGAIYVGASYFLNKYYVFRHPV</sequence>
<feature type="transmembrane region" description="Helical" evidence="6">
    <location>
        <begin position="7"/>
        <end position="29"/>
    </location>
</feature>
<comment type="caution">
    <text evidence="8">The sequence shown here is derived from an EMBL/GenBank/DDBJ whole genome shotgun (WGS) entry which is preliminary data.</text>
</comment>